<protein>
    <submittedName>
        <fullName evidence="1">Sugar transporter ERD6-like 7</fullName>
    </submittedName>
</protein>
<reference evidence="2" key="1">
    <citation type="journal article" date="2023" name="Hortic. Res.">
        <title>A chromosome-level phased genome enabling allele-level studies in sweet orange: a case study on citrus Huanglongbing tolerance.</title>
        <authorList>
            <person name="Wu B."/>
            <person name="Yu Q."/>
            <person name="Deng Z."/>
            <person name="Duan Y."/>
            <person name="Luo F."/>
            <person name="Gmitter F. Jr."/>
        </authorList>
    </citation>
    <scope>NUCLEOTIDE SEQUENCE [LARGE SCALE GENOMIC DNA]</scope>
    <source>
        <strain evidence="2">cv. Valencia</strain>
    </source>
</reference>
<name>A0ACB8MKW5_CITSI</name>
<organism evidence="1 2">
    <name type="scientific">Citrus sinensis</name>
    <name type="common">Sweet orange</name>
    <name type="synonym">Citrus aurantium var. sinensis</name>
    <dbReference type="NCBI Taxonomy" id="2711"/>
    <lineage>
        <taxon>Eukaryota</taxon>
        <taxon>Viridiplantae</taxon>
        <taxon>Streptophyta</taxon>
        <taxon>Embryophyta</taxon>
        <taxon>Tracheophyta</taxon>
        <taxon>Spermatophyta</taxon>
        <taxon>Magnoliopsida</taxon>
        <taxon>eudicotyledons</taxon>
        <taxon>Gunneridae</taxon>
        <taxon>Pentapetalae</taxon>
        <taxon>rosids</taxon>
        <taxon>malvids</taxon>
        <taxon>Sapindales</taxon>
        <taxon>Rutaceae</taxon>
        <taxon>Aurantioideae</taxon>
        <taxon>Citrus</taxon>
    </lineage>
</organism>
<keyword evidence="2" id="KW-1185">Reference proteome</keyword>
<accession>A0ACB8MKW5</accession>
<evidence type="ECO:0000313" key="2">
    <source>
        <dbReference type="Proteomes" id="UP000829398"/>
    </source>
</evidence>
<gene>
    <name evidence="1" type="ORF">KPL71_010158</name>
</gene>
<proteinExistence type="predicted"/>
<dbReference type="Proteomes" id="UP000829398">
    <property type="component" value="Chromosome 3"/>
</dbReference>
<sequence length="421" mass="45308">MANKDQNVVNNAADDKMTEPLLRGEQNLADENGGSGKKTGSKDSLYMVYLSTLVAVSGSYSFGTGVGYSSPTQNAIREDLSLSLAEYSVFGSILTFGAMIGAITSGPIADFIGRKGAMRVSSFVCIAGWLAIYFSEGALSLDLGRLATGYGMGIFSYVVPVFTAEIAPKELRGALTSANQLLIVIGASTFFIIGTVATWRTLALVGVIPCAVLLLGLFLIPESPRWLAKIGKHEEFEAALQKLRGKDADISQEATEIQEYIETLERLPKARLLDLFQKRYLHSVTIGVGLMVIQQFGGINAIAFYAANIFQTAGLSPSTGTISYALLQFAATGLLLGCLLLAAAFFLKTYGLALESVPALTLAGVLVYIGSFSSGMGATPWVLMSEVPSFFMLQSTYWVSCSSPQWYLKQRGEPWRKFKQL</sequence>
<dbReference type="EMBL" id="CM039172">
    <property type="protein sequence ID" value="KAH9786064.1"/>
    <property type="molecule type" value="Genomic_DNA"/>
</dbReference>
<evidence type="ECO:0000313" key="1">
    <source>
        <dbReference type="EMBL" id="KAH9786064.1"/>
    </source>
</evidence>
<comment type="caution">
    <text evidence="1">The sequence shown here is derived from an EMBL/GenBank/DDBJ whole genome shotgun (WGS) entry which is preliminary data.</text>
</comment>